<dbReference type="Proteomes" id="UP000414364">
    <property type="component" value="Unassembled WGS sequence"/>
</dbReference>
<comment type="caution">
    <text evidence="1">The sequence shown here is derived from an EMBL/GenBank/DDBJ whole genome shotgun (WGS) entry which is preliminary data.</text>
</comment>
<accession>A0A5P0ZMA9</accession>
<dbReference type="Pfam" id="PF11372">
    <property type="entry name" value="DUF3173"/>
    <property type="match status" value="1"/>
</dbReference>
<sequence>MVKEMVNFKDLKALGLPDSQARRVIREAKNVFVSRGLGFYNGKRVGLVPVSVVSEILGISFPEVEEQREK</sequence>
<dbReference type="AlphaFoldDB" id="A0A5P0ZMA9"/>
<evidence type="ECO:0000313" key="1">
    <source>
        <dbReference type="EMBL" id="MQS75316.1"/>
    </source>
</evidence>
<evidence type="ECO:0000313" key="2">
    <source>
        <dbReference type="EMBL" id="MQS98573.1"/>
    </source>
</evidence>
<dbReference type="EMBL" id="VDFO01000066">
    <property type="protein sequence ID" value="MQS98573.1"/>
    <property type="molecule type" value="Genomic_DNA"/>
</dbReference>
<dbReference type="Proteomes" id="UP000371423">
    <property type="component" value="Unassembled WGS sequence"/>
</dbReference>
<dbReference type="OrthoDB" id="1915051at2"/>
<gene>
    <name evidence="2" type="ORF">FHL05_11990</name>
    <name evidence="1" type="ORF">FHL06_02760</name>
</gene>
<keyword evidence="3" id="KW-1185">Reference proteome</keyword>
<dbReference type="EMBL" id="VDFP01000003">
    <property type="protein sequence ID" value="MQS75316.1"/>
    <property type="molecule type" value="Genomic_DNA"/>
</dbReference>
<reference evidence="3 4" key="1">
    <citation type="journal article" date="2019" name="Syst. Appl. Microbiol.">
        <title>Polyphasic characterization of two novel Lactobacillus spp. isolated from blown salami packages: Description of Lactobacillus halodurans sp. nov. and Lactobacillus salsicarnum sp. nov.</title>
        <authorList>
            <person name="Schuster J.A."/>
            <person name="Klingl A."/>
            <person name="Vogel R.F."/>
            <person name="Ehrmann M.A."/>
        </authorList>
    </citation>
    <scope>NUCLEOTIDE SEQUENCE [LARGE SCALE GENOMIC DNA]</scope>
    <source>
        <strain evidence="2 3">TMW 1.1920</strain>
        <strain evidence="1 4">TMW 1.2172</strain>
    </source>
</reference>
<protein>
    <submittedName>
        <fullName evidence="1">DUF3173 domain-containing protein</fullName>
    </submittedName>
</protein>
<organism evidence="1 4">
    <name type="scientific">Companilactobacillus halodurans</name>
    <dbReference type="NCBI Taxonomy" id="2584183"/>
    <lineage>
        <taxon>Bacteria</taxon>
        <taxon>Bacillati</taxon>
        <taxon>Bacillota</taxon>
        <taxon>Bacilli</taxon>
        <taxon>Lactobacillales</taxon>
        <taxon>Lactobacillaceae</taxon>
        <taxon>Companilactobacillus</taxon>
    </lineage>
</organism>
<dbReference type="RefSeq" id="WP_153384726.1">
    <property type="nucleotide sequence ID" value="NZ_VDFO01000066.1"/>
</dbReference>
<evidence type="ECO:0000313" key="4">
    <source>
        <dbReference type="Proteomes" id="UP000414364"/>
    </source>
</evidence>
<evidence type="ECO:0000313" key="3">
    <source>
        <dbReference type="Proteomes" id="UP000371423"/>
    </source>
</evidence>
<proteinExistence type="predicted"/>
<name>A0A5P0ZMA9_9LACO</name>
<dbReference type="InterPro" id="IPR021512">
    <property type="entry name" value="DUF3173"/>
</dbReference>